<feature type="domain" description="wHTH-Hsp90 Na associated" evidence="1">
    <location>
        <begin position="575"/>
        <end position="626"/>
    </location>
</feature>
<accession>A0ABT2GUU1</accession>
<sequence>MATRSFLTFDQEEGEPLSSSVVASGLRFHLAEDRIRAFLMGENLYGEPELAVRELYQNALDACRLATARREFLRLPGAPSSREAPEIEFFQGVDDTGRPFIDCLDHGAGMGIAEMSQAFCQAGVRASDLADRAAETAAFAAASPPVELWQNSRFGIGVLSYFMLADAVSVTTARLERDGSIGSLLSMHIPGPAEAFDVVDHGASTDYGTRVRLWLKPNVSVSAVATLRDLVITCPVNLRAADQRGLEHRWSPGELNQATSKLSLSPHNCVPAIPGTLWWVHADGLGAVLADGLWAGAWLPGMVMNLHGAHSPALTADRQKIVGLDFQAIESQCEAAASTAVADAWHIVGNPDWLLGATGRFPRLADAIIARAFDRDDRAITMHKRQVDVAMAGFVPGDEEHSTNSNTTPVVNWRLSRLAAGGLYTELGVSAPAHRSVAPGRPSDAIMLGMPIRIERSGTNDRPSRWFESAVSIYDAERLLRYPLRQIIARARELGLPVAENADALPDTNTVVRTALSFARRQTADGTFRPLSAFDLQQTSWRLGIPVSDVIGELEMRTIEFDELARTLVMRPLPTADLIAVSEDATGIAPWLRPSDAVGMGHVSRAARASGKLCSEIIETLRSLGFVDVPVLDLTGAEPTDHDVRLLSRDLDGEAPTLRADQVSPMAHLHDVSRELGEPVSDLRRRLGRFGITFSDDVPVPSEHGESKRTLLRRLGLPKEKRRLVRWRHLRMISQDGDGQAPWLDPSTPVPAWLVATVALHMGSIDEVIAGYRWLGYDVNDPRTASVTAIPGAAAAHP</sequence>
<feature type="domain" description="wHTH-Hsp90 Na associated" evidence="1">
    <location>
        <begin position="638"/>
        <end position="691"/>
    </location>
</feature>
<reference evidence="2" key="1">
    <citation type="submission" date="2022-08" db="EMBL/GenBank/DDBJ databases">
        <authorList>
            <person name="Deng Y."/>
            <person name="Han X.-F."/>
            <person name="Zhang Y.-Q."/>
        </authorList>
    </citation>
    <scope>NUCLEOTIDE SEQUENCE</scope>
    <source>
        <strain evidence="2">CPCC 205763</strain>
    </source>
</reference>
<organism evidence="2 3">
    <name type="scientific">Herbiconiux aconitum</name>
    <dbReference type="NCBI Taxonomy" id="2970913"/>
    <lineage>
        <taxon>Bacteria</taxon>
        <taxon>Bacillati</taxon>
        <taxon>Actinomycetota</taxon>
        <taxon>Actinomycetes</taxon>
        <taxon>Micrococcales</taxon>
        <taxon>Microbacteriaceae</taxon>
        <taxon>Herbiconiux</taxon>
    </lineage>
</organism>
<dbReference type="Proteomes" id="UP001165584">
    <property type="component" value="Unassembled WGS sequence"/>
</dbReference>
<gene>
    <name evidence="2" type="ORF">N1027_11205</name>
</gene>
<evidence type="ECO:0000313" key="2">
    <source>
        <dbReference type="EMBL" id="MCS5718699.1"/>
    </source>
</evidence>
<protein>
    <recommendedName>
        <fullName evidence="1">wHTH-Hsp90 Na associated domain-containing protein</fullName>
    </recommendedName>
</protein>
<comment type="caution">
    <text evidence="2">The sequence shown here is derived from an EMBL/GenBank/DDBJ whole genome shotgun (WGS) entry which is preliminary data.</text>
</comment>
<dbReference type="EMBL" id="JANLCM010000001">
    <property type="protein sequence ID" value="MCS5718699.1"/>
    <property type="molecule type" value="Genomic_DNA"/>
</dbReference>
<name>A0ABT2GUU1_9MICO</name>
<proteinExistence type="predicted"/>
<dbReference type="InterPro" id="IPR056507">
    <property type="entry name" value="wHTH-HSP90_Na-assoc"/>
</dbReference>
<dbReference type="Gene3D" id="3.30.565.10">
    <property type="entry name" value="Histidine kinase-like ATPase, C-terminal domain"/>
    <property type="match status" value="1"/>
</dbReference>
<evidence type="ECO:0000313" key="3">
    <source>
        <dbReference type="Proteomes" id="UP001165584"/>
    </source>
</evidence>
<keyword evidence="3" id="KW-1185">Reference proteome</keyword>
<dbReference type="Pfam" id="PF24410">
    <property type="entry name" value="wHTH-HSP90_Na-assoc"/>
    <property type="match status" value="3"/>
</dbReference>
<dbReference type="RefSeq" id="WP_259507751.1">
    <property type="nucleotide sequence ID" value="NZ_JANLCM010000001.1"/>
</dbReference>
<evidence type="ECO:0000259" key="1">
    <source>
        <dbReference type="Pfam" id="PF24410"/>
    </source>
</evidence>
<dbReference type="SUPFAM" id="SSF55874">
    <property type="entry name" value="ATPase domain of HSP90 chaperone/DNA topoisomerase II/histidine kinase"/>
    <property type="match status" value="1"/>
</dbReference>
<feature type="domain" description="wHTH-Hsp90 Na associated" evidence="1">
    <location>
        <begin position="725"/>
        <end position="777"/>
    </location>
</feature>
<dbReference type="InterPro" id="IPR036890">
    <property type="entry name" value="HATPase_C_sf"/>
</dbReference>